<evidence type="ECO:0000313" key="11">
    <source>
        <dbReference type="Proteomes" id="UP001597285"/>
    </source>
</evidence>
<dbReference type="InterPro" id="IPR027417">
    <property type="entry name" value="P-loop_NTPase"/>
</dbReference>
<proteinExistence type="predicted"/>
<dbReference type="CDD" id="cd18547">
    <property type="entry name" value="ABC_6TM_Tm288_like"/>
    <property type="match status" value="1"/>
</dbReference>
<dbReference type="PROSITE" id="PS50929">
    <property type="entry name" value="ABC_TM1F"/>
    <property type="match status" value="1"/>
</dbReference>
<dbReference type="SUPFAM" id="SSF52540">
    <property type="entry name" value="P-loop containing nucleoside triphosphate hydrolases"/>
    <property type="match status" value="1"/>
</dbReference>
<dbReference type="InterPro" id="IPR011527">
    <property type="entry name" value="ABC1_TM_dom"/>
</dbReference>
<dbReference type="PANTHER" id="PTHR43394:SF1">
    <property type="entry name" value="ATP-BINDING CASSETTE SUB-FAMILY B MEMBER 10, MITOCHONDRIAL"/>
    <property type="match status" value="1"/>
</dbReference>
<dbReference type="RefSeq" id="WP_058919979.1">
    <property type="nucleotide sequence ID" value="NZ_JBHSQC010000015.1"/>
</dbReference>
<accession>A0ABW4NP97</accession>
<dbReference type="GO" id="GO:0005524">
    <property type="term" value="F:ATP binding"/>
    <property type="evidence" value="ECO:0007669"/>
    <property type="project" value="UniProtKB-KW"/>
</dbReference>
<feature type="transmembrane region" description="Helical" evidence="7">
    <location>
        <begin position="282"/>
        <end position="309"/>
    </location>
</feature>
<comment type="subcellular location">
    <subcellularLocation>
        <location evidence="1">Cell membrane</location>
        <topology evidence="1">Multi-pass membrane protein</topology>
    </subcellularLocation>
</comment>
<evidence type="ECO:0000256" key="2">
    <source>
        <dbReference type="ARBA" id="ARBA00022692"/>
    </source>
</evidence>
<dbReference type="SMART" id="SM00382">
    <property type="entry name" value="AAA"/>
    <property type="match status" value="1"/>
</dbReference>
<dbReference type="Pfam" id="PF00005">
    <property type="entry name" value="ABC_tran"/>
    <property type="match status" value="1"/>
</dbReference>
<comment type="caution">
    <text evidence="10">The sequence shown here is derived from an EMBL/GenBank/DDBJ whole genome shotgun (WGS) entry which is preliminary data.</text>
</comment>
<dbReference type="Proteomes" id="UP001597285">
    <property type="component" value="Unassembled WGS sequence"/>
</dbReference>
<feature type="domain" description="ABC transporter" evidence="8">
    <location>
        <begin position="365"/>
        <end position="599"/>
    </location>
</feature>
<evidence type="ECO:0000256" key="6">
    <source>
        <dbReference type="ARBA" id="ARBA00023136"/>
    </source>
</evidence>
<dbReference type="Gene3D" id="3.40.50.300">
    <property type="entry name" value="P-loop containing nucleotide triphosphate hydrolases"/>
    <property type="match status" value="1"/>
</dbReference>
<feature type="domain" description="ABC transmembrane type-1" evidence="9">
    <location>
        <begin position="41"/>
        <end position="331"/>
    </location>
</feature>
<evidence type="ECO:0000256" key="3">
    <source>
        <dbReference type="ARBA" id="ARBA00022741"/>
    </source>
</evidence>
<keyword evidence="6 7" id="KW-0472">Membrane</keyword>
<feature type="transmembrane region" description="Helical" evidence="7">
    <location>
        <begin position="83"/>
        <end position="105"/>
    </location>
</feature>
<keyword evidence="2 7" id="KW-0812">Transmembrane</keyword>
<dbReference type="EMBL" id="JBHUFF010000014">
    <property type="protein sequence ID" value="MFD1799958.1"/>
    <property type="molecule type" value="Genomic_DNA"/>
</dbReference>
<protein>
    <submittedName>
        <fullName evidence="10">ABC transporter ATP-binding protein</fullName>
    </submittedName>
</protein>
<dbReference type="InterPro" id="IPR003593">
    <property type="entry name" value="AAA+_ATPase"/>
</dbReference>
<keyword evidence="11" id="KW-1185">Reference proteome</keyword>
<evidence type="ECO:0000259" key="9">
    <source>
        <dbReference type="PROSITE" id="PS50929"/>
    </source>
</evidence>
<sequence length="606" mass="67614">MSKKEQVLLEDVDTEKPKDIKKSIRYFFELLMLQKKKTIPAVISNVIGTLAYVMIPLITARAIDGLIEAIKTPDTSMLESIREAITGPLLLLLLLSGIIFICNYFQEYLIASVSEEVSLTLRKKITDKLNKLPLNFYDQTQVGDLLSRTTADADKVSTFIVMSFNQFVSSIIIVIVGLSLMIYVSGRLALIIIIMILINIIVTKVISKKNQTLFGDNMYTLGKLSGATEEYYSGNTIIKAFNKQEDVIQKADQLIDEQYTAHKKAQFVNFAIYPIMRTITQLAYISTALLGAVLAIQGTMTIGLLQAFLQYVNQISDPITEASYVVNMLQGCLAAIERIYEVLDEENEVSDIANANVIDNPLGQIEFSHVSFGYNKNQLIMKDVSFIAEPKKTIAIVGPTGAGKTTLVNLLMRFYEINSGAVLFDGIDIKTLTRHDLRKQFGMVLQDTWLFEGTIAENISYGKKDATREEIIDAAKKAQCDSFIKTLPEGYDTIISSENNMISQGQQQLLTIARTILSAPKVMILDEATSSIDTKTEIKIQQAIDHLMMDRTSFVIAHRLSTIKNADLILVMDKGNIIETGSHNELLEQDGFYADLYQSQFQTPTA</sequence>
<evidence type="ECO:0000256" key="5">
    <source>
        <dbReference type="ARBA" id="ARBA00022989"/>
    </source>
</evidence>
<evidence type="ECO:0000256" key="7">
    <source>
        <dbReference type="SAM" id="Phobius"/>
    </source>
</evidence>
<organism evidence="10 11">
    <name type="scientific">Carnobacterium antarcticum</name>
    <dbReference type="NCBI Taxonomy" id="2126436"/>
    <lineage>
        <taxon>Bacteria</taxon>
        <taxon>Bacillati</taxon>
        <taxon>Bacillota</taxon>
        <taxon>Bacilli</taxon>
        <taxon>Lactobacillales</taxon>
        <taxon>Carnobacteriaceae</taxon>
        <taxon>Carnobacterium</taxon>
    </lineage>
</organism>
<dbReference type="PANTHER" id="PTHR43394">
    <property type="entry name" value="ATP-DEPENDENT PERMEASE MDL1, MITOCHONDRIAL"/>
    <property type="match status" value="1"/>
</dbReference>
<gene>
    <name evidence="10" type="ORF">ACFSBK_08865</name>
</gene>
<feature type="transmembrane region" description="Helical" evidence="7">
    <location>
        <begin position="188"/>
        <end position="206"/>
    </location>
</feature>
<reference evidence="11" key="1">
    <citation type="journal article" date="2019" name="Int. J. Syst. Evol. Microbiol.">
        <title>The Global Catalogue of Microorganisms (GCM) 10K type strain sequencing project: providing services to taxonomists for standard genome sequencing and annotation.</title>
        <authorList>
            <consortium name="The Broad Institute Genomics Platform"/>
            <consortium name="The Broad Institute Genome Sequencing Center for Infectious Disease"/>
            <person name="Wu L."/>
            <person name="Ma J."/>
        </authorList>
    </citation>
    <scope>NUCLEOTIDE SEQUENCE [LARGE SCALE GENOMIC DNA]</scope>
    <source>
        <strain evidence="11">KCTC 42143</strain>
    </source>
</reference>
<dbReference type="InterPro" id="IPR039421">
    <property type="entry name" value="Type_1_exporter"/>
</dbReference>
<evidence type="ECO:0000256" key="1">
    <source>
        <dbReference type="ARBA" id="ARBA00004651"/>
    </source>
</evidence>
<keyword evidence="4 10" id="KW-0067">ATP-binding</keyword>
<evidence type="ECO:0000259" key="8">
    <source>
        <dbReference type="PROSITE" id="PS50893"/>
    </source>
</evidence>
<dbReference type="PROSITE" id="PS00211">
    <property type="entry name" value="ABC_TRANSPORTER_1"/>
    <property type="match status" value="1"/>
</dbReference>
<keyword evidence="5 7" id="KW-1133">Transmembrane helix</keyword>
<dbReference type="SUPFAM" id="SSF90123">
    <property type="entry name" value="ABC transporter transmembrane region"/>
    <property type="match status" value="1"/>
</dbReference>
<feature type="transmembrane region" description="Helical" evidence="7">
    <location>
        <begin position="42"/>
        <end position="63"/>
    </location>
</feature>
<dbReference type="Gene3D" id="1.20.1560.10">
    <property type="entry name" value="ABC transporter type 1, transmembrane domain"/>
    <property type="match status" value="1"/>
</dbReference>
<name>A0ABW4NP97_9LACT</name>
<evidence type="ECO:0000313" key="10">
    <source>
        <dbReference type="EMBL" id="MFD1799958.1"/>
    </source>
</evidence>
<dbReference type="InterPro" id="IPR036640">
    <property type="entry name" value="ABC1_TM_sf"/>
</dbReference>
<feature type="transmembrane region" description="Helical" evidence="7">
    <location>
        <begin position="156"/>
        <end position="182"/>
    </location>
</feature>
<dbReference type="Pfam" id="PF00664">
    <property type="entry name" value="ABC_membrane"/>
    <property type="match status" value="1"/>
</dbReference>
<dbReference type="InterPro" id="IPR017871">
    <property type="entry name" value="ABC_transporter-like_CS"/>
</dbReference>
<dbReference type="InterPro" id="IPR003439">
    <property type="entry name" value="ABC_transporter-like_ATP-bd"/>
</dbReference>
<dbReference type="PROSITE" id="PS50893">
    <property type="entry name" value="ABC_TRANSPORTER_2"/>
    <property type="match status" value="1"/>
</dbReference>
<keyword evidence="3" id="KW-0547">Nucleotide-binding</keyword>
<evidence type="ECO:0000256" key="4">
    <source>
        <dbReference type="ARBA" id="ARBA00022840"/>
    </source>
</evidence>